<gene>
    <name evidence="4" type="ORF">A3A02_00660</name>
</gene>
<accession>A0A1G1YH59</accession>
<dbReference type="CDD" id="cd06223">
    <property type="entry name" value="PRTases_typeI"/>
    <property type="match status" value="1"/>
</dbReference>
<dbReference type="PANTHER" id="PTHR43363">
    <property type="entry name" value="HYPOXANTHINE PHOSPHORIBOSYLTRANSFERASE"/>
    <property type="match status" value="1"/>
</dbReference>
<evidence type="ECO:0000256" key="2">
    <source>
        <dbReference type="ARBA" id="ARBA00022679"/>
    </source>
</evidence>
<evidence type="ECO:0000313" key="4">
    <source>
        <dbReference type="EMBL" id="OGY51672.1"/>
    </source>
</evidence>
<comment type="caution">
    <text evidence="4">The sequence shown here is derived from an EMBL/GenBank/DDBJ whole genome shotgun (WGS) entry which is preliminary data.</text>
</comment>
<reference evidence="4 5" key="1">
    <citation type="journal article" date="2016" name="Nat. Commun.">
        <title>Thousands of microbial genomes shed light on interconnected biogeochemical processes in an aquifer system.</title>
        <authorList>
            <person name="Anantharaman K."/>
            <person name="Brown C.T."/>
            <person name="Hug L.A."/>
            <person name="Sharon I."/>
            <person name="Castelle C.J."/>
            <person name="Probst A.J."/>
            <person name="Thomas B.C."/>
            <person name="Singh A."/>
            <person name="Wilkins M.J."/>
            <person name="Karaoz U."/>
            <person name="Brodie E.L."/>
            <person name="Williams K.H."/>
            <person name="Hubbard S.S."/>
            <person name="Banfield J.F."/>
        </authorList>
    </citation>
    <scope>NUCLEOTIDE SEQUENCE [LARGE SCALE GENOMIC DNA]</scope>
</reference>
<dbReference type="Proteomes" id="UP000177376">
    <property type="component" value="Unassembled WGS sequence"/>
</dbReference>
<keyword evidence="1" id="KW-0328">Glycosyltransferase</keyword>
<dbReference type="InterPro" id="IPR029057">
    <property type="entry name" value="PRTase-like"/>
</dbReference>
<sequence length="143" mass="16397">MEKKYYNWEQFISDSQKINNQIKEEFNCLVGIAKGGIFLLGLLAQLREASQVYLLAYQGGGQGQEIKRLKTIHPDLQNKKILLVDDISDKGNTLLLAKADLEQLGNQVKIATLHYKPGTKLIPDYFASQENTWLVYPWEIKER</sequence>
<feature type="domain" description="Phosphoribosyltransferase" evidence="3">
    <location>
        <begin position="16"/>
        <end position="125"/>
    </location>
</feature>
<name>A0A1G1YH59_9BACT</name>
<protein>
    <recommendedName>
        <fullName evidence="3">Phosphoribosyltransferase domain-containing protein</fullName>
    </recommendedName>
</protein>
<dbReference type="PANTHER" id="PTHR43363:SF1">
    <property type="entry name" value="HYPOXANTHINE-GUANINE PHOSPHORIBOSYLTRANSFERASE"/>
    <property type="match status" value="1"/>
</dbReference>
<dbReference type="EMBL" id="MHIM01000033">
    <property type="protein sequence ID" value="OGY51672.1"/>
    <property type="molecule type" value="Genomic_DNA"/>
</dbReference>
<dbReference type="SUPFAM" id="SSF53271">
    <property type="entry name" value="PRTase-like"/>
    <property type="match status" value="1"/>
</dbReference>
<organism evidence="4 5">
    <name type="scientific">Candidatus Buchananbacteria bacterium RIFCSPLOWO2_01_FULL_39_33</name>
    <dbReference type="NCBI Taxonomy" id="1797543"/>
    <lineage>
        <taxon>Bacteria</taxon>
        <taxon>Candidatus Buchananiibacteriota</taxon>
    </lineage>
</organism>
<keyword evidence="2" id="KW-0808">Transferase</keyword>
<proteinExistence type="predicted"/>
<evidence type="ECO:0000259" key="3">
    <source>
        <dbReference type="Pfam" id="PF00156"/>
    </source>
</evidence>
<evidence type="ECO:0000313" key="5">
    <source>
        <dbReference type="Proteomes" id="UP000177376"/>
    </source>
</evidence>
<dbReference type="InterPro" id="IPR000836">
    <property type="entry name" value="PRTase_dom"/>
</dbReference>
<dbReference type="Pfam" id="PF00156">
    <property type="entry name" value="Pribosyltran"/>
    <property type="match status" value="1"/>
</dbReference>
<evidence type="ECO:0000256" key="1">
    <source>
        <dbReference type="ARBA" id="ARBA00022676"/>
    </source>
</evidence>
<dbReference type="GO" id="GO:0016757">
    <property type="term" value="F:glycosyltransferase activity"/>
    <property type="evidence" value="ECO:0007669"/>
    <property type="project" value="UniProtKB-KW"/>
</dbReference>
<dbReference type="Gene3D" id="3.40.50.2020">
    <property type="match status" value="1"/>
</dbReference>
<dbReference type="AlphaFoldDB" id="A0A1G1YH59"/>